<dbReference type="Gene3D" id="2.60.120.260">
    <property type="entry name" value="Galactose-binding domain-like"/>
    <property type="match status" value="1"/>
</dbReference>
<dbReference type="Pfam" id="PF16353">
    <property type="entry name" value="LacZ_4"/>
    <property type="match status" value="1"/>
</dbReference>
<protein>
    <recommendedName>
        <fullName evidence="3">beta-galactosidase</fullName>
        <ecNumber evidence="3">3.2.1.23</ecNumber>
    </recommendedName>
    <alternativeName>
        <fullName evidence="6">Lactase</fullName>
    </alternativeName>
</protein>
<dbReference type="Pfam" id="PF02837">
    <property type="entry name" value="Glyco_hydro_2_N"/>
    <property type="match status" value="1"/>
</dbReference>
<evidence type="ECO:0000256" key="3">
    <source>
        <dbReference type="ARBA" id="ARBA00012756"/>
    </source>
</evidence>
<dbReference type="InterPro" id="IPR050347">
    <property type="entry name" value="Bact_Beta-galactosidase"/>
</dbReference>
<evidence type="ECO:0000256" key="6">
    <source>
        <dbReference type="ARBA" id="ARBA00032230"/>
    </source>
</evidence>
<keyword evidence="5 7" id="KW-0326">Glycosidase</keyword>
<dbReference type="PANTHER" id="PTHR46323:SF2">
    <property type="entry name" value="BETA-GALACTOSIDASE"/>
    <property type="match status" value="1"/>
</dbReference>
<dbReference type="InterPro" id="IPR036156">
    <property type="entry name" value="Beta-gal/glucu_dom_sf"/>
</dbReference>
<dbReference type="PROSITE" id="PS00719">
    <property type="entry name" value="GLYCOSYL_HYDROL_F2_1"/>
    <property type="match status" value="1"/>
</dbReference>
<reference evidence="9" key="1">
    <citation type="submission" date="2021-08" db="EMBL/GenBank/DDBJ databases">
        <title>WGS assembly of Ceratopteris richardii.</title>
        <authorList>
            <person name="Marchant D.B."/>
            <person name="Chen G."/>
            <person name="Jenkins J."/>
            <person name="Shu S."/>
            <person name="Leebens-Mack J."/>
            <person name="Grimwood J."/>
            <person name="Schmutz J."/>
            <person name="Soltis P."/>
            <person name="Soltis D."/>
            <person name="Chen Z.-H."/>
        </authorList>
    </citation>
    <scope>NUCLEOTIDE SEQUENCE</scope>
    <source>
        <strain evidence="9">Whitten #5841</strain>
        <tissue evidence="9">Leaf</tissue>
    </source>
</reference>
<dbReference type="InterPro" id="IPR008979">
    <property type="entry name" value="Galactose-bd-like_sf"/>
</dbReference>
<gene>
    <name evidence="9" type="ORF">KP509_32G021900</name>
</gene>
<dbReference type="InterPro" id="IPR032312">
    <property type="entry name" value="LacZ_4"/>
</dbReference>
<evidence type="ECO:0000256" key="5">
    <source>
        <dbReference type="ARBA" id="ARBA00023295"/>
    </source>
</evidence>
<dbReference type="InterPro" id="IPR023230">
    <property type="entry name" value="Glyco_hydro_2_CS"/>
</dbReference>
<dbReference type="InterPro" id="IPR013783">
    <property type="entry name" value="Ig-like_fold"/>
</dbReference>
<organism evidence="9 10">
    <name type="scientific">Ceratopteris richardii</name>
    <name type="common">Triangle waterfern</name>
    <dbReference type="NCBI Taxonomy" id="49495"/>
    <lineage>
        <taxon>Eukaryota</taxon>
        <taxon>Viridiplantae</taxon>
        <taxon>Streptophyta</taxon>
        <taxon>Embryophyta</taxon>
        <taxon>Tracheophyta</taxon>
        <taxon>Polypodiopsida</taxon>
        <taxon>Polypodiidae</taxon>
        <taxon>Polypodiales</taxon>
        <taxon>Pteridineae</taxon>
        <taxon>Pteridaceae</taxon>
        <taxon>Parkerioideae</taxon>
        <taxon>Ceratopteris</taxon>
    </lineage>
</organism>
<keyword evidence="10" id="KW-1185">Reference proteome</keyword>
<dbReference type="SUPFAM" id="SSF74650">
    <property type="entry name" value="Galactose mutarotase-like"/>
    <property type="match status" value="1"/>
</dbReference>
<sequence length="1132" mass="128065">MVDVSRGIISRDWEDPSVFKRNRRAAHVPLHCHATIEGALNFWQKRNSVDKHAAEHAVWGDDAVEAGLASAAAWVDGLPFVISLSGYWKFQLASQPENVPTLFHTASFDDLSWATLPVPSNWQMHGYDCPIYTNIVYPFPMNPPHVPKENPTGCYRKSFVVPMEWTGRRIFLSFEAVDSAFYVWVNGMLVGYSQDSRLPADFEITEVCYEPALKKENLIAVQVLRWSDGSYLEDQDHWWLSGIHRDVILYSKPKFMIADYFVKTNISDDFTVATIEAEVLLETSYKAGHQMSFPKASVEGFLFESKDGVMVEASKLSSNDDTHLTMGSHMRKIIQGKICRPRLWSAEQPNLYTLVILLRDESDKNVDVEACQVGVRTLCLGFKELQLNKKSILITGVNRHEHHPRLGKTNIEACMIKDIILMKNNNINAVRNSHYPQHPRWYELCNLFGLYVIDEANVETHGCDPTSNPNSKEQLTWDTSWSSSMLERAINMVERDKNHACIIIWSLGNEAGYGPNHSAMSGWIRQRDSTRLLHYEGGGSRTSSTDIVCPMYMRVWDILSIAQDQTERRPLILCEYSHSMGNSNGNIHEYWEAIDETHGLQGGFIWDWVDQGLLRQGSDEKVHWAYGGDFGDSPNDLNFCINGLVWPDRSPHPALHEVKFLYQPVKIHLLQDVIEIQNRNFFITTEGLDFHWQLHKDGILVGYGELLMPKLQPGEKHFFNIQGGPWSILLEHADGITVGLTIIVKLRTSTSWCEANHVIASSQFIISDGLSKEVKAKDGTELPHVLLEECNEIVRIEAANHEWTVEFNKNDGIIKSWKVNNVVILDDGPKPCFYRAPTDNDRGGGNTSYAFLWHQAGLESLTMLNAAEFQVQRISDSVIQATTCLLIQPNIASNLGTSNMGGERAEANMLVDDPHKTVSPETTPGKENEQICFLVCMKYKIQGDGRMMIDVEVNPQGQLPPLPRVGVVLAVPNELNHVIWYGRGPFECYPDRKTAAHIGLYEAHVADLHVPYIFPGECGGRADVRWALFKSISRNVGLLASTNDGCPVQMNASYYTTVDLDRATHQEELQYRDSIQVHFDHRHMGLGGDDSWSPCVHEKYLVYPIPYKFSLSFCPVTSESMLSMKGTHPDWL</sequence>
<evidence type="ECO:0000256" key="1">
    <source>
        <dbReference type="ARBA" id="ARBA00001412"/>
    </source>
</evidence>
<dbReference type="FunFam" id="3.20.20.80:FF:000018">
    <property type="entry name" value="Beta-galactosidase"/>
    <property type="match status" value="1"/>
</dbReference>
<dbReference type="InterPro" id="IPR006102">
    <property type="entry name" value="Ig-like_GH2"/>
</dbReference>
<dbReference type="InterPro" id="IPR006101">
    <property type="entry name" value="Glyco_hydro_2"/>
</dbReference>
<evidence type="ECO:0000313" key="10">
    <source>
        <dbReference type="Proteomes" id="UP000825935"/>
    </source>
</evidence>
<evidence type="ECO:0000256" key="4">
    <source>
        <dbReference type="ARBA" id="ARBA00022801"/>
    </source>
</evidence>
<comment type="catalytic activity">
    <reaction evidence="1">
        <text>Hydrolysis of terminal non-reducing beta-D-galactose residues in beta-D-galactosides.</text>
        <dbReference type="EC" id="3.2.1.23"/>
    </reaction>
</comment>
<dbReference type="PROSITE" id="PS00608">
    <property type="entry name" value="GLYCOSYL_HYDROL_F2_2"/>
    <property type="match status" value="1"/>
</dbReference>
<dbReference type="PRINTS" id="PR00132">
    <property type="entry name" value="GLHYDRLASE2"/>
</dbReference>
<dbReference type="SMART" id="SM01038">
    <property type="entry name" value="Bgal_small_N"/>
    <property type="match status" value="1"/>
</dbReference>
<dbReference type="EC" id="3.2.1.23" evidence="3"/>
<evidence type="ECO:0000256" key="7">
    <source>
        <dbReference type="RuleBase" id="RU361154"/>
    </source>
</evidence>
<dbReference type="Gene3D" id="3.20.20.80">
    <property type="entry name" value="Glycosidases"/>
    <property type="match status" value="1"/>
</dbReference>
<dbReference type="Gene3D" id="2.60.40.10">
    <property type="entry name" value="Immunoglobulins"/>
    <property type="match status" value="2"/>
</dbReference>
<dbReference type="InterPro" id="IPR006103">
    <property type="entry name" value="Glyco_hydro_2_cat"/>
</dbReference>
<dbReference type="InterPro" id="IPR011013">
    <property type="entry name" value="Gal_mutarotase_sf_dom"/>
</dbReference>
<keyword evidence="4 7" id="KW-0378">Hydrolase</keyword>
<dbReference type="OMA" id="WASAMLD"/>
<dbReference type="Pfam" id="PF02836">
    <property type="entry name" value="Glyco_hydro_2_C"/>
    <property type="match status" value="1"/>
</dbReference>
<dbReference type="SUPFAM" id="SSF51445">
    <property type="entry name" value="(Trans)glycosidases"/>
    <property type="match status" value="1"/>
</dbReference>
<dbReference type="AlphaFoldDB" id="A0A8T2QTG0"/>
<dbReference type="InterPro" id="IPR017853">
    <property type="entry name" value="GH"/>
</dbReference>
<dbReference type="Pfam" id="PF02929">
    <property type="entry name" value="Bgal_small_N"/>
    <property type="match status" value="1"/>
</dbReference>
<dbReference type="OrthoDB" id="408320at2759"/>
<dbReference type="PANTHER" id="PTHR46323">
    <property type="entry name" value="BETA-GALACTOSIDASE"/>
    <property type="match status" value="1"/>
</dbReference>
<dbReference type="SUPFAM" id="SSF49785">
    <property type="entry name" value="Galactose-binding domain-like"/>
    <property type="match status" value="1"/>
</dbReference>
<accession>A0A8T2QTG0</accession>
<dbReference type="InterPro" id="IPR014718">
    <property type="entry name" value="GH-type_carb-bd"/>
</dbReference>
<dbReference type="EMBL" id="CM035437">
    <property type="protein sequence ID" value="KAH7286765.1"/>
    <property type="molecule type" value="Genomic_DNA"/>
</dbReference>
<dbReference type="GO" id="GO:0004565">
    <property type="term" value="F:beta-galactosidase activity"/>
    <property type="evidence" value="ECO:0007669"/>
    <property type="project" value="UniProtKB-EC"/>
</dbReference>
<dbReference type="InterPro" id="IPR004199">
    <property type="entry name" value="B-gal_small/dom_5"/>
</dbReference>
<proteinExistence type="inferred from homology"/>
<name>A0A8T2QTG0_CERRI</name>
<comment type="caution">
    <text evidence="9">The sequence shown here is derived from an EMBL/GenBank/DDBJ whole genome shotgun (WGS) entry which is preliminary data.</text>
</comment>
<evidence type="ECO:0000256" key="2">
    <source>
        <dbReference type="ARBA" id="ARBA00007401"/>
    </source>
</evidence>
<comment type="similarity">
    <text evidence="2 7">Belongs to the glycosyl hydrolase 2 family.</text>
</comment>
<dbReference type="InterPro" id="IPR006104">
    <property type="entry name" value="Glyco_hydro_2_N"/>
</dbReference>
<evidence type="ECO:0000259" key="8">
    <source>
        <dbReference type="SMART" id="SM01038"/>
    </source>
</evidence>
<dbReference type="GO" id="GO:0009341">
    <property type="term" value="C:beta-galactosidase complex"/>
    <property type="evidence" value="ECO:0007669"/>
    <property type="project" value="InterPro"/>
</dbReference>
<evidence type="ECO:0000313" key="9">
    <source>
        <dbReference type="EMBL" id="KAH7286765.1"/>
    </source>
</evidence>
<dbReference type="InterPro" id="IPR023232">
    <property type="entry name" value="Glyco_hydro_2_AS"/>
</dbReference>
<dbReference type="SUPFAM" id="SSF49303">
    <property type="entry name" value="beta-Galactosidase/glucuronidase domain"/>
    <property type="match status" value="2"/>
</dbReference>
<dbReference type="GO" id="GO:0030246">
    <property type="term" value="F:carbohydrate binding"/>
    <property type="evidence" value="ECO:0007669"/>
    <property type="project" value="InterPro"/>
</dbReference>
<dbReference type="Pfam" id="PF00703">
    <property type="entry name" value="Glyco_hydro_2"/>
    <property type="match status" value="1"/>
</dbReference>
<dbReference type="Proteomes" id="UP000825935">
    <property type="component" value="Chromosome 32"/>
</dbReference>
<dbReference type="Gene3D" id="2.70.98.10">
    <property type="match status" value="1"/>
</dbReference>
<feature type="domain" description="Beta galactosidase small chain/" evidence="8">
    <location>
        <begin position="797"/>
        <end position="1114"/>
    </location>
</feature>
<dbReference type="GO" id="GO:0005990">
    <property type="term" value="P:lactose catabolic process"/>
    <property type="evidence" value="ECO:0007669"/>
    <property type="project" value="TreeGrafter"/>
</dbReference>